<keyword evidence="1" id="KW-0175">Coiled coil</keyword>
<sequence>MRSAPARTGSAPATGGRTILPEAFTLRGIVLAGVVLVALVVLIPTGRAYVEQTTELRELRNELSAATQTRDDLQVELDRWSDDAYVVAQARERLSFVLPGERSYRVLDPDTVADTRNPATGQAVGTGAVESGFSEDVAWYESLAGSVTIAGEAGARASEDNG</sequence>
<dbReference type="EMBL" id="LT629776">
    <property type="protein sequence ID" value="SDS23167.1"/>
    <property type="molecule type" value="Genomic_DNA"/>
</dbReference>
<evidence type="ECO:0000313" key="3">
    <source>
        <dbReference type="EMBL" id="SDS23167.1"/>
    </source>
</evidence>
<name>A0A1H1QIK7_9CELL</name>
<evidence type="ECO:0000313" key="4">
    <source>
        <dbReference type="Proteomes" id="UP000185663"/>
    </source>
</evidence>
<dbReference type="AlphaFoldDB" id="A0A1H1QIK7"/>
<evidence type="ECO:0000256" key="2">
    <source>
        <dbReference type="SAM" id="Phobius"/>
    </source>
</evidence>
<dbReference type="Proteomes" id="UP000185663">
    <property type="component" value="Chromosome I"/>
</dbReference>
<proteinExistence type="predicted"/>
<keyword evidence="2" id="KW-0812">Transmembrane</keyword>
<dbReference type="Pfam" id="PF04977">
    <property type="entry name" value="DivIC"/>
    <property type="match status" value="1"/>
</dbReference>
<protein>
    <submittedName>
        <fullName evidence="3">Cell division protein FtsL, interacts with FtsB, FtsL and FtsQ</fullName>
    </submittedName>
</protein>
<feature type="coiled-coil region" evidence="1">
    <location>
        <begin position="49"/>
        <end position="83"/>
    </location>
</feature>
<accession>A0A1H1QIK7</accession>
<dbReference type="STRING" id="545619.SAMN04489860_1094"/>
<keyword evidence="3" id="KW-0132">Cell division</keyword>
<feature type="transmembrane region" description="Helical" evidence="2">
    <location>
        <begin position="29"/>
        <end position="50"/>
    </location>
</feature>
<gene>
    <name evidence="3" type="ORF">SAMN04489860_1094</name>
</gene>
<reference evidence="3 4" key="1">
    <citation type="submission" date="2016-10" db="EMBL/GenBank/DDBJ databases">
        <authorList>
            <person name="de Groot N.N."/>
        </authorList>
    </citation>
    <scope>NUCLEOTIDE SEQUENCE [LARGE SCALE GENOMIC DNA]</scope>
    <source>
        <strain evidence="3 4">DSM 22126</strain>
    </source>
</reference>
<dbReference type="GO" id="GO:0051301">
    <property type="term" value="P:cell division"/>
    <property type="evidence" value="ECO:0007669"/>
    <property type="project" value="UniProtKB-KW"/>
</dbReference>
<organism evidence="3 4">
    <name type="scientific">Paraoerskovia marina</name>
    <dbReference type="NCBI Taxonomy" id="545619"/>
    <lineage>
        <taxon>Bacteria</taxon>
        <taxon>Bacillati</taxon>
        <taxon>Actinomycetota</taxon>
        <taxon>Actinomycetes</taxon>
        <taxon>Micrococcales</taxon>
        <taxon>Cellulomonadaceae</taxon>
        <taxon>Paraoerskovia</taxon>
    </lineage>
</organism>
<evidence type="ECO:0000256" key="1">
    <source>
        <dbReference type="SAM" id="Coils"/>
    </source>
</evidence>
<dbReference type="InterPro" id="IPR007060">
    <property type="entry name" value="FtsL/DivIC"/>
</dbReference>
<dbReference type="eggNOG" id="COG2919">
    <property type="taxonomic scope" value="Bacteria"/>
</dbReference>
<keyword evidence="3" id="KW-0131">Cell cycle</keyword>
<keyword evidence="4" id="KW-1185">Reference proteome</keyword>
<keyword evidence="2" id="KW-1133">Transmembrane helix</keyword>
<keyword evidence="2" id="KW-0472">Membrane</keyword>